<evidence type="ECO:0000313" key="2">
    <source>
        <dbReference type="EMBL" id="KAI9639445.1"/>
    </source>
</evidence>
<dbReference type="GeneID" id="77729961"/>
<dbReference type="AlphaFoldDB" id="A0AA38HF19"/>
<reference evidence="2" key="1">
    <citation type="journal article" date="2022" name="G3 (Bethesda)">
        <title>High quality genome of the basidiomycete yeast Dioszegia hungarica PDD-24b-2 isolated from cloud water.</title>
        <authorList>
            <person name="Jarrige D."/>
            <person name="Haridas S."/>
            <person name="Bleykasten-Grosshans C."/>
            <person name="Joly M."/>
            <person name="Nadalig T."/>
            <person name="Sancelme M."/>
            <person name="Vuilleumier S."/>
            <person name="Grigoriev I.V."/>
            <person name="Amato P."/>
            <person name="Bringel F."/>
        </authorList>
    </citation>
    <scope>NUCLEOTIDE SEQUENCE</scope>
    <source>
        <strain evidence="2">PDD-24b-2</strain>
    </source>
</reference>
<feature type="compositionally biased region" description="Low complexity" evidence="1">
    <location>
        <begin position="154"/>
        <end position="164"/>
    </location>
</feature>
<evidence type="ECO:0008006" key="4">
    <source>
        <dbReference type="Google" id="ProtNLM"/>
    </source>
</evidence>
<accession>A0AA38HF19</accession>
<sequence>MSLPSPASTPATSPMPLHPTFASALIPPSPDPSHAPRGTSGTSRPLLPSRLSSVSGPSSSLIPPAAAKRIPSRYSGCQLCELVREARKVFGYSTSGGDGLPGSAGPSGSRRGSADGGGERDRGPDSAGPSTASSSSSFPSHTRPQGYAQPVQQASGGSSSSNASPIGQTINGREILYHDPDITVYPAAGAERLRSEGKHLVIVVNTHAESVYEFGPSDVPLLSKIIETAQLLLDPEHTKGEIKVGFVGNVMKDPQSPHAHLHAHALLGPPDTSLPGSTFWRRNVVYGFANWWSVQDLRAEIREGSSNNRIKSGYENRTGAPIEKVPNAGSSSVSKFLSGCGCQAS</sequence>
<dbReference type="Proteomes" id="UP001164286">
    <property type="component" value="Unassembled WGS sequence"/>
</dbReference>
<name>A0AA38HF19_9TREE</name>
<feature type="compositionally biased region" description="Low complexity" evidence="1">
    <location>
        <begin position="126"/>
        <end position="140"/>
    </location>
</feature>
<protein>
    <recommendedName>
        <fullName evidence="4">HIT domain-containing protein</fullName>
    </recommendedName>
</protein>
<gene>
    <name evidence="2" type="ORF">MKK02DRAFT_39742</name>
</gene>
<feature type="compositionally biased region" description="Low complexity" evidence="1">
    <location>
        <begin position="40"/>
        <end position="64"/>
    </location>
</feature>
<keyword evidence="3" id="KW-1185">Reference proteome</keyword>
<evidence type="ECO:0000256" key="1">
    <source>
        <dbReference type="SAM" id="MobiDB-lite"/>
    </source>
</evidence>
<feature type="compositionally biased region" description="Low complexity" evidence="1">
    <location>
        <begin position="1"/>
        <end position="15"/>
    </location>
</feature>
<organism evidence="2 3">
    <name type="scientific">Dioszegia hungarica</name>
    <dbReference type="NCBI Taxonomy" id="4972"/>
    <lineage>
        <taxon>Eukaryota</taxon>
        <taxon>Fungi</taxon>
        <taxon>Dikarya</taxon>
        <taxon>Basidiomycota</taxon>
        <taxon>Agaricomycotina</taxon>
        <taxon>Tremellomycetes</taxon>
        <taxon>Tremellales</taxon>
        <taxon>Bulleribasidiaceae</taxon>
        <taxon>Dioszegia</taxon>
    </lineage>
</organism>
<comment type="caution">
    <text evidence="2">The sequence shown here is derived from an EMBL/GenBank/DDBJ whole genome shotgun (WGS) entry which is preliminary data.</text>
</comment>
<feature type="region of interest" description="Disordered" evidence="1">
    <location>
        <begin position="92"/>
        <end position="167"/>
    </location>
</feature>
<proteinExistence type="predicted"/>
<feature type="region of interest" description="Disordered" evidence="1">
    <location>
        <begin position="1"/>
        <end position="68"/>
    </location>
</feature>
<evidence type="ECO:0000313" key="3">
    <source>
        <dbReference type="Proteomes" id="UP001164286"/>
    </source>
</evidence>
<feature type="region of interest" description="Disordered" evidence="1">
    <location>
        <begin position="308"/>
        <end position="331"/>
    </location>
</feature>
<dbReference type="RefSeq" id="XP_052949222.1">
    <property type="nucleotide sequence ID" value="XM_053090756.1"/>
</dbReference>
<dbReference type="EMBL" id="JAKWFO010000001">
    <property type="protein sequence ID" value="KAI9639445.1"/>
    <property type="molecule type" value="Genomic_DNA"/>
</dbReference>